<evidence type="ECO:0000313" key="2">
    <source>
        <dbReference type="Proteomes" id="UP000321947"/>
    </source>
</evidence>
<reference evidence="1 2" key="1">
    <citation type="submission" date="2019-08" db="EMBL/GenBank/DDBJ databases">
        <title>Draft genome sequences of two oriental melons (Cucumis melo L. var makuwa).</title>
        <authorList>
            <person name="Kwon S.-Y."/>
        </authorList>
    </citation>
    <scope>NUCLEOTIDE SEQUENCE [LARGE SCALE GENOMIC DNA]</scope>
    <source>
        <strain evidence="2">cv. Chang Bougi</strain>
        <tissue evidence="1">Leaf</tissue>
    </source>
</reference>
<dbReference type="AlphaFoldDB" id="A0A5D3BAV8"/>
<dbReference type="EMBL" id="SSTD01019069">
    <property type="protein sequence ID" value="TYJ96972.1"/>
    <property type="molecule type" value="Genomic_DNA"/>
</dbReference>
<sequence length="142" mass="16690">MNESETFCLRNLSGIETRFTRDERNDDSIPDDEVIYEFEVSPQKRHFVSHLPRQLQLLSSPTIAAVYFRRRLVQLCTPPCEHQSGDKAMVYFVEFVEAELSQATMEALQRYKFDDKKLDSPTLKIQFVHFPFCLPSNPNDRR</sequence>
<gene>
    <name evidence="1" type="ORF">E5676_scaffold506G00160</name>
</gene>
<evidence type="ECO:0000313" key="1">
    <source>
        <dbReference type="EMBL" id="TYJ96972.1"/>
    </source>
</evidence>
<accession>A0A5D3BAV8</accession>
<proteinExistence type="predicted"/>
<dbReference type="Proteomes" id="UP000321947">
    <property type="component" value="Unassembled WGS sequence"/>
</dbReference>
<name>A0A5D3BAV8_CUCMM</name>
<protein>
    <submittedName>
        <fullName evidence="1">RNA-binding protein 2-like isoform X2</fullName>
    </submittedName>
</protein>
<comment type="caution">
    <text evidence="1">The sequence shown here is derived from an EMBL/GenBank/DDBJ whole genome shotgun (WGS) entry which is preliminary data.</text>
</comment>
<organism evidence="1 2">
    <name type="scientific">Cucumis melo var. makuwa</name>
    <name type="common">Oriental melon</name>
    <dbReference type="NCBI Taxonomy" id="1194695"/>
    <lineage>
        <taxon>Eukaryota</taxon>
        <taxon>Viridiplantae</taxon>
        <taxon>Streptophyta</taxon>
        <taxon>Embryophyta</taxon>
        <taxon>Tracheophyta</taxon>
        <taxon>Spermatophyta</taxon>
        <taxon>Magnoliopsida</taxon>
        <taxon>eudicotyledons</taxon>
        <taxon>Gunneridae</taxon>
        <taxon>Pentapetalae</taxon>
        <taxon>rosids</taxon>
        <taxon>fabids</taxon>
        <taxon>Cucurbitales</taxon>
        <taxon>Cucurbitaceae</taxon>
        <taxon>Benincaseae</taxon>
        <taxon>Cucumis</taxon>
    </lineage>
</organism>